<dbReference type="EMBL" id="SDRB02012026">
    <property type="protein sequence ID" value="THF99149.1"/>
    <property type="molecule type" value="Genomic_DNA"/>
</dbReference>
<protein>
    <recommendedName>
        <fullName evidence="4">Plastocyanin-like domain-containing protein</fullName>
    </recommendedName>
</protein>
<keyword evidence="3" id="KW-0472">Membrane</keyword>
<dbReference type="SUPFAM" id="SSF49503">
    <property type="entry name" value="Cupredoxins"/>
    <property type="match status" value="1"/>
</dbReference>
<dbReference type="AlphaFoldDB" id="A0A4S4D9H1"/>
<dbReference type="InterPro" id="IPR011706">
    <property type="entry name" value="Cu-oxidase_C"/>
</dbReference>
<evidence type="ECO:0000313" key="5">
    <source>
        <dbReference type="EMBL" id="THF99149.1"/>
    </source>
</evidence>
<feature type="transmembrane region" description="Helical" evidence="3">
    <location>
        <begin position="157"/>
        <end position="176"/>
    </location>
</feature>
<organism evidence="5 6">
    <name type="scientific">Camellia sinensis var. sinensis</name>
    <name type="common">China tea</name>
    <dbReference type="NCBI Taxonomy" id="542762"/>
    <lineage>
        <taxon>Eukaryota</taxon>
        <taxon>Viridiplantae</taxon>
        <taxon>Streptophyta</taxon>
        <taxon>Embryophyta</taxon>
        <taxon>Tracheophyta</taxon>
        <taxon>Spermatophyta</taxon>
        <taxon>Magnoliopsida</taxon>
        <taxon>eudicotyledons</taxon>
        <taxon>Gunneridae</taxon>
        <taxon>Pentapetalae</taxon>
        <taxon>asterids</taxon>
        <taxon>Ericales</taxon>
        <taxon>Theaceae</taxon>
        <taxon>Camellia</taxon>
    </lineage>
</organism>
<feature type="region of interest" description="Disordered" evidence="2">
    <location>
        <begin position="107"/>
        <end position="149"/>
    </location>
</feature>
<dbReference type="Proteomes" id="UP000306102">
    <property type="component" value="Unassembled WGS sequence"/>
</dbReference>
<feature type="compositionally biased region" description="Pro residues" evidence="2">
    <location>
        <begin position="124"/>
        <end position="148"/>
    </location>
</feature>
<dbReference type="InterPro" id="IPR008972">
    <property type="entry name" value="Cupredoxin"/>
</dbReference>
<reference evidence="5 6" key="1">
    <citation type="journal article" date="2018" name="Proc. Natl. Acad. Sci. U.S.A.">
        <title>Draft genome sequence of Camellia sinensis var. sinensis provides insights into the evolution of the tea genome and tea quality.</title>
        <authorList>
            <person name="Wei C."/>
            <person name="Yang H."/>
            <person name="Wang S."/>
            <person name="Zhao J."/>
            <person name="Liu C."/>
            <person name="Gao L."/>
            <person name="Xia E."/>
            <person name="Lu Y."/>
            <person name="Tai Y."/>
            <person name="She G."/>
            <person name="Sun J."/>
            <person name="Cao H."/>
            <person name="Tong W."/>
            <person name="Gao Q."/>
            <person name="Li Y."/>
            <person name="Deng W."/>
            <person name="Jiang X."/>
            <person name="Wang W."/>
            <person name="Chen Q."/>
            <person name="Zhang S."/>
            <person name="Li H."/>
            <person name="Wu J."/>
            <person name="Wang P."/>
            <person name="Li P."/>
            <person name="Shi C."/>
            <person name="Zheng F."/>
            <person name="Jian J."/>
            <person name="Huang B."/>
            <person name="Shan D."/>
            <person name="Shi M."/>
            <person name="Fang C."/>
            <person name="Yue Y."/>
            <person name="Li F."/>
            <person name="Li D."/>
            <person name="Wei S."/>
            <person name="Han B."/>
            <person name="Jiang C."/>
            <person name="Yin Y."/>
            <person name="Xia T."/>
            <person name="Zhang Z."/>
            <person name="Bennetzen J.L."/>
            <person name="Zhao S."/>
            <person name="Wan X."/>
        </authorList>
    </citation>
    <scope>NUCLEOTIDE SEQUENCE [LARGE SCALE GENOMIC DNA]</scope>
    <source>
        <strain evidence="6">cv. Shuchazao</strain>
        <tissue evidence="5">Leaf</tissue>
    </source>
</reference>
<dbReference type="STRING" id="542762.A0A4S4D9H1"/>
<gene>
    <name evidence="5" type="ORF">TEA_007217</name>
</gene>
<name>A0A4S4D9H1_CAMSN</name>
<comment type="similarity">
    <text evidence="1">Belongs to the multicopper oxidase family.</text>
</comment>
<sequence>MVYGYRAILDRTNSNWPNSDQSSRPNWVWFTCSQRFGHGKWTPELRSTYNLYDPVVRSTAQVYPGRWTAVYAYLDNPGMWNLRSQHLKNWYLGQELYVRVYDADPDPAKERPPPENLLFCGKVDPPPPPPPSPPPPPMPNPIPAPPPRTSSALAPKIAWAHLVMVICTVLIPQIGLNNYD</sequence>
<accession>A0A4S4D9H1</accession>
<evidence type="ECO:0000313" key="6">
    <source>
        <dbReference type="Proteomes" id="UP000306102"/>
    </source>
</evidence>
<evidence type="ECO:0000259" key="4">
    <source>
        <dbReference type="Pfam" id="PF07731"/>
    </source>
</evidence>
<keyword evidence="6" id="KW-1185">Reference proteome</keyword>
<dbReference type="Pfam" id="PF07731">
    <property type="entry name" value="Cu-oxidase_2"/>
    <property type="match status" value="1"/>
</dbReference>
<evidence type="ECO:0000256" key="3">
    <source>
        <dbReference type="SAM" id="Phobius"/>
    </source>
</evidence>
<comment type="caution">
    <text evidence="5">The sequence shown here is derived from an EMBL/GenBank/DDBJ whole genome shotgun (WGS) entry which is preliminary data.</text>
</comment>
<evidence type="ECO:0000256" key="2">
    <source>
        <dbReference type="SAM" id="MobiDB-lite"/>
    </source>
</evidence>
<dbReference type="GO" id="GO:0016491">
    <property type="term" value="F:oxidoreductase activity"/>
    <property type="evidence" value="ECO:0007669"/>
    <property type="project" value="InterPro"/>
</dbReference>
<evidence type="ECO:0000256" key="1">
    <source>
        <dbReference type="ARBA" id="ARBA00010609"/>
    </source>
</evidence>
<keyword evidence="3" id="KW-1133">Transmembrane helix</keyword>
<dbReference type="GO" id="GO:0005507">
    <property type="term" value="F:copper ion binding"/>
    <property type="evidence" value="ECO:0007669"/>
    <property type="project" value="InterPro"/>
</dbReference>
<keyword evidence="3" id="KW-0812">Transmembrane</keyword>
<proteinExistence type="inferred from homology"/>
<feature type="domain" description="Plastocyanin-like" evidence="4">
    <location>
        <begin position="36"/>
        <end position="104"/>
    </location>
</feature>
<dbReference type="Gene3D" id="2.60.40.420">
    <property type="entry name" value="Cupredoxins - blue copper proteins"/>
    <property type="match status" value="1"/>
</dbReference>